<evidence type="ECO:0000259" key="4">
    <source>
        <dbReference type="Pfam" id="PF04577"/>
    </source>
</evidence>
<name>A0A9D4YV72_CHLVU</name>
<dbReference type="OrthoDB" id="529273at2759"/>
<evidence type="ECO:0000256" key="3">
    <source>
        <dbReference type="ARBA" id="ARBA00023180"/>
    </source>
</evidence>
<keyword evidence="3" id="KW-0325">Glycoprotein</keyword>
<dbReference type="GO" id="GO:0016763">
    <property type="term" value="F:pentosyltransferase activity"/>
    <property type="evidence" value="ECO:0007669"/>
    <property type="project" value="UniProtKB-ARBA"/>
</dbReference>
<comment type="caution">
    <text evidence="5">The sequence shown here is derived from an EMBL/GenBank/DDBJ whole genome shotgun (WGS) entry which is preliminary data.</text>
</comment>
<dbReference type="Pfam" id="PF04577">
    <property type="entry name" value="Glyco_transf_61"/>
    <property type="match status" value="1"/>
</dbReference>
<keyword evidence="2" id="KW-0808">Transferase</keyword>
<dbReference type="PANTHER" id="PTHR20961:SF124">
    <property type="entry name" value="GLYCOSYLTRANSFERASE"/>
    <property type="match status" value="1"/>
</dbReference>
<dbReference type="GO" id="GO:0005794">
    <property type="term" value="C:Golgi apparatus"/>
    <property type="evidence" value="ECO:0007669"/>
    <property type="project" value="UniProtKB-ARBA"/>
</dbReference>
<dbReference type="EMBL" id="SIDB01000009">
    <property type="protein sequence ID" value="KAI3428186.1"/>
    <property type="molecule type" value="Genomic_DNA"/>
</dbReference>
<dbReference type="PANTHER" id="PTHR20961">
    <property type="entry name" value="GLYCOSYLTRANSFERASE"/>
    <property type="match status" value="1"/>
</dbReference>
<evidence type="ECO:0000313" key="6">
    <source>
        <dbReference type="Proteomes" id="UP001055712"/>
    </source>
</evidence>
<evidence type="ECO:0000313" key="5">
    <source>
        <dbReference type="EMBL" id="KAI3428186.1"/>
    </source>
</evidence>
<accession>A0A9D4YV72</accession>
<keyword evidence="1" id="KW-0328">Glycosyltransferase</keyword>
<protein>
    <recommendedName>
        <fullName evidence="4">Glycosyltransferase 61 catalytic domain-containing protein</fullName>
    </recommendedName>
</protein>
<evidence type="ECO:0000256" key="1">
    <source>
        <dbReference type="ARBA" id="ARBA00022676"/>
    </source>
</evidence>
<dbReference type="Proteomes" id="UP001055712">
    <property type="component" value="Unassembled WGS sequence"/>
</dbReference>
<dbReference type="InterPro" id="IPR049625">
    <property type="entry name" value="Glyco_transf_61_cat"/>
</dbReference>
<feature type="domain" description="Glycosyltransferase 61 catalytic" evidence="4">
    <location>
        <begin position="211"/>
        <end position="323"/>
    </location>
</feature>
<sequence>MPSIRVRPASSTEGAAYLDHPRFSACTVPIVWYPMWNANLAHFFRDNAAKVWGVLRDTPWARNVKWVMVTAEGHAAPQMNHDIMQPLVSQQVETWADFTNRLPSSKVNGGFVPADGGEGGADSLPPSFEGGPQRCFRRMFVCNRGINITSWPLHGLGQGLAAHYAGAVQLTAAAQATSHALESATAQAASQVLESAAAVAAAQKQPNQAAAHKRPDKAARDVAKPAMLPTNSSAGSEQVLRIIFHKRASADRQLLNADELVKSCNAWRHTAADGRRLRASCTEVEMADLFTGIAAAQQADVFVGVHGANMANAWLMRPGSSMIELQPFGFDSGAAHLQYPLFNLEDKDSEVLWWLISVCDPQAWTPGTSEAAGEGHPAMHSKFRNLVVRWQALQTVLEAVVDANGNMTDYRQRWAAGRWWWFMGSGGSMKTAGRGRRTKMRCPASD</sequence>
<dbReference type="InterPro" id="IPR007657">
    <property type="entry name" value="Glycosyltransferase_61"/>
</dbReference>
<organism evidence="5 6">
    <name type="scientific">Chlorella vulgaris</name>
    <name type="common">Green alga</name>
    <dbReference type="NCBI Taxonomy" id="3077"/>
    <lineage>
        <taxon>Eukaryota</taxon>
        <taxon>Viridiplantae</taxon>
        <taxon>Chlorophyta</taxon>
        <taxon>core chlorophytes</taxon>
        <taxon>Trebouxiophyceae</taxon>
        <taxon>Chlorellales</taxon>
        <taxon>Chlorellaceae</taxon>
        <taxon>Chlorella clade</taxon>
        <taxon>Chlorella</taxon>
    </lineage>
</organism>
<keyword evidence="6" id="KW-1185">Reference proteome</keyword>
<reference evidence="5" key="2">
    <citation type="submission" date="2020-11" db="EMBL/GenBank/DDBJ databases">
        <authorList>
            <person name="Cecchin M."/>
            <person name="Marcolungo L."/>
            <person name="Rossato M."/>
            <person name="Girolomoni L."/>
            <person name="Cosentino E."/>
            <person name="Cuine S."/>
            <person name="Li-Beisson Y."/>
            <person name="Delledonne M."/>
            <person name="Ballottari M."/>
        </authorList>
    </citation>
    <scope>NUCLEOTIDE SEQUENCE</scope>
    <source>
        <strain evidence="5">211/11P</strain>
        <tissue evidence="5">Whole cell</tissue>
    </source>
</reference>
<gene>
    <name evidence="5" type="ORF">D9Q98_006566</name>
</gene>
<proteinExistence type="predicted"/>
<reference evidence="5" key="1">
    <citation type="journal article" date="2019" name="Plant J.">
        <title>Chlorella vulgaris genome assembly and annotation reveals the molecular basis for metabolic acclimation to high light conditions.</title>
        <authorList>
            <person name="Cecchin M."/>
            <person name="Marcolungo L."/>
            <person name="Rossato M."/>
            <person name="Girolomoni L."/>
            <person name="Cosentino E."/>
            <person name="Cuine S."/>
            <person name="Li-Beisson Y."/>
            <person name="Delledonne M."/>
            <person name="Ballottari M."/>
        </authorList>
    </citation>
    <scope>NUCLEOTIDE SEQUENCE</scope>
    <source>
        <strain evidence="5">211/11P</strain>
    </source>
</reference>
<evidence type="ECO:0000256" key="2">
    <source>
        <dbReference type="ARBA" id="ARBA00022679"/>
    </source>
</evidence>
<dbReference type="AlphaFoldDB" id="A0A9D4YV72"/>